<dbReference type="EMBL" id="KV423940">
    <property type="protein sequence ID" value="KZT59453.1"/>
    <property type="molecule type" value="Genomic_DNA"/>
</dbReference>
<dbReference type="Proteomes" id="UP000076842">
    <property type="component" value="Unassembled WGS sequence"/>
</dbReference>
<dbReference type="PANTHER" id="PTHR28023:SF1">
    <property type="entry name" value="UPF0357 PROTEIN YCL012C"/>
    <property type="match status" value="1"/>
</dbReference>
<name>A0A165HLT8_9BASI</name>
<reference evidence="3 4" key="1">
    <citation type="journal article" date="2016" name="Mol. Biol. Evol.">
        <title>Comparative Genomics of Early-Diverging Mushroom-Forming Fungi Provides Insights into the Origins of Lignocellulose Decay Capabilities.</title>
        <authorList>
            <person name="Nagy L.G."/>
            <person name="Riley R."/>
            <person name="Tritt A."/>
            <person name="Adam C."/>
            <person name="Daum C."/>
            <person name="Floudas D."/>
            <person name="Sun H."/>
            <person name="Yadav J.S."/>
            <person name="Pangilinan J."/>
            <person name="Larsson K.H."/>
            <person name="Matsuura K."/>
            <person name="Barry K."/>
            <person name="Labutti K."/>
            <person name="Kuo R."/>
            <person name="Ohm R.A."/>
            <person name="Bhattacharya S.S."/>
            <person name="Shirouzu T."/>
            <person name="Yoshinaga Y."/>
            <person name="Martin F.M."/>
            <person name="Grigoriev I.V."/>
            <person name="Hibbett D.S."/>
        </authorList>
    </citation>
    <scope>NUCLEOTIDE SEQUENCE [LARGE SCALE GENOMIC DNA]</scope>
    <source>
        <strain evidence="3 4">HHB12733</strain>
    </source>
</reference>
<dbReference type="Pfam" id="PF09435">
    <property type="entry name" value="DUF2015"/>
    <property type="match status" value="1"/>
</dbReference>
<dbReference type="AlphaFoldDB" id="A0A165HLT8"/>
<organism evidence="3 4">
    <name type="scientific">Calocera cornea HHB12733</name>
    <dbReference type="NCBI Taxonomy" id="1353952"/>
    <lineage>
        <taxon>Eukaryota</taxon>
        <taxon>Fungi</taxon>
        <taxon>Dikarya</taxon>
        <taxon>Basidiomycota</taxon>
        <taxon>Agaricomycotina</taxon>
        <taxon>Dacrymycetes</taxon>
        <taxon>Dacrymycetales</taxon>
        <taxon>Dacrymycetaceae</taxon>
        <taxon>Calocera</taxon>
    </lineage>
</organism>
<keyword evidence="2" id="KW-0732">Signal</keyword>
<keyword evidence="4" id="KW-1185">Reference proteome</keyword>
<dbReference type="InParanoid" id="A0A165HLT8"/>
<protein>
    <submittedName>
        <fullName evidence="3">Uncharacterized protein</fullName>
    </submittedName>
</protein>
<dbReference type="PANTHER" id="PTHR28023">
    <property type="entry name" value="UPF0357 PROTEIN YCL012C"/>
    <property type="match status" value="1"/>
</dbReference>
<dbReference type="FunCoup" id="A0A165HLT8">
    <property type="interactions" value="2"/>
</dbReference>
<evidence type="ECO:0000256" key="2">
    <source>
        <dbReference type="ARBA" id="ARBA00022729"/>
    </source>
</evidence>
<evidence type="ECO:0000256" key="1">
    <source>
        <dbReference type="ARBA" id="ARBA00008325"/>
    </source>
</evidence>
<evidence type="ECO:0000313" key="4">
    <source>
        <dbReference type="Proteomes" id="UP000076842"/>
    </source>
</evidence>
<feature type="non-terminal residue" evidence="3">
    <location>
        <position position="1"/>
    </location>
</feature>
<dbReference type="OrthoDB" id="447314at2759"/>
<comment type="similarity">
    <text evidence="1">Belongs to the UPF0357 family.</text>
</comment>
<proteinExistence type="inferred from homology"/>
<evidence type="ECO:0000313" key="3">
    <source>
        <dbReference type="EMBL" id="KZT59453.1"/>
    </source>
</evidence>
<sequence>RLSTLLSPLVPQRLQDFLAAHFPHLAAYRPLQTWDTQRGAGLSSSLFDIDENLEAGDSRAGLDPQGAEEVRRIMAREGVSFDQARLIRHKLLLSRHGIDPTGMPTDPKAITRL</sequence>
<gene>
    <name evidence="3" type="ORF">CALCODRAFT_430924</name>
</gene>
<dbReference type="InterPro" id="IPR018559">
    <property type="entry name" value="DUF2015"/>
</dbReference>
<accession>A0A165HLT8</accession>